<proteinExistence type="predicted"/>
<dbReference type="RefSeq" id="YP_010097120.1">
    <property type="nucleotide sequence ID" value="NC_055756.1"/>
</dbReference>
<protein>
    <recommendedName>
        <fullName evidence="3">DUF4376 domain-containing protein</fullName>
    </recommendedName>
</protein>
<organism evidence="1 2">
    <name type="scientific">crAssphage sp. isolate ctcc615</name>
    <dbReference type="NCBI Taxonomy" id="2989853"/>
    <lineage>
        <taxon>Viruses</taxon>
        <taxon>Duplodnaviria</taxon>
        <taxon>Heunggongvirae</taxon>
        <taxon>Uroviricota</taxon>
        <taxon>Caudoviricetes</taxon>
        <taxon>Crassvirales</taxon>
        <taxon>Intestiviridae</taxon>
        <taxon>Obtuvirinae</taxon>
        <taxon>Wotdevirus</taxon>
        <taxon>Wotdevirus murinus</taxon>
    </lineage>
</organism>
<reference evidence="1 2" key="1">
    <citation type="submission" date="2018-06" db="EMBL/GenBank/DDBJ databases">
        <title>Uncovering a Universe of Circular DNA Viruses in Animal Metagenomes.</title>
        <authorList>
            <person name="Tisza M."/>
            <person name="Buck C."/>
            <person name="Pastrana D."/>
            <person name="Welch N."/>
            <person name="Peretti A."/>
        </authorList>
    </citation>
    <scope>NUCLEOTIDE SEQUENCE [LARGE SCALE GENOMIC DNA]</scope>
    <source>
        <strain evidence="1">Ctcc615</strain>
    </source>
</reference>
<keyword evidence="2" id="KW-1185">Reference proteome</keyword>
<sequence length="178" mass="20976">MWKYCKSKGLNKIHKIDDPNGYQVYLSLNTKCIPYSPIGYDARFVQIYVKDLLNTEQLKKELLNLQTEYYKSTEISHFGLNGIYHWFDKATRIGLINAINIQKELGESTYRLWLDKDYIDLPVDKALKLLYTLESYAIECYNITQNHIKEINDLSTIEDCVNYDVTKDYPNILKIQIE</sequence>
<dbReference type="Proteomes" id="UP000257457">
    <property type="component" value="Segment"/>
</dbReference>
<accession>A0A345BNY4</accession>
<dbReference type="GeneID" id="65114782"/>
<dbReference type="EMBL" id="MH552500">
    <property type="protein sequence ID" value="AXF52155.1"/>
    <property type="molecule type" value="Genomic_DNA"/>
</dbReference>
<evidence type="ECO:0000313" key="2">
    <source>
        <dbReference type="Proteomes" id="UP000257457"/>
    </source>
</evidence>
<name>A0A345BNY4_9CAUD</name>
<evidence type="ECO:0000313" key="1">
    <source>
        <dbReference type="EMBL" id="AXF52155.1"/>
    </source>
</evidence>
<evidence type="ECO:0008006" key="3">
    <source>
        <dbReference type="Google" id="ProtNLM"/>
    </source>
</evidence>